<protein>
    <submittedName>
        <fullName evidence="2">Uncharacterized protein</fullName>
    </submittedName>
</protein>
<reference evidence="2 3" key="1">
    <citation type="journal article" date="2007" name="Nature">
        <title>Evolution of genes and genomes on the Drosophila phylogeny.</title>
        <authorList>
            <consortium name="Drosophila 12 Genomes Consortium"/>
            <person name="Clark A.G."/>
            <person name="Eisen M.B."/>
            <person name="Smith D.R."/>
            <person name="Bergman C.M."/>
            <person name="Oliver B."/>
            <person name="Markow T.A."/>
            <person name="Kaufman T.C."/>
            <person name="Kellis M."/>
            <person name="Gelbart W."/>
            <person name="Iyer V.N."/>
            <person name="Pollard D.A."/>
            <person name="Sackton T.B."/>
            <person name="Larracuente A.M."/>
            <person name="Singh N.D."/>
            <person name="Abad J.P."/>
            <person name="Abt D.N."/>
            <person name="Adryan B."/>
            <person name="Aguade M."/>
            <person name="Akashi H."/>
            <person name="Anderson W.W."/>
            <person name="Aquadro C.F."/>
            <person name="Ardell D.H."/>
            <person name="Arguello R."/>
            <person name="Artieri C.G."/>
            <person name="Barbash D.A."/>
            <person name="Barker D."/>
            <person name="Barsanti P."/>
            <person name="Batterham P."/>
            <person name="Batzoglou S."/>
            <person name="Begun D."/>
            <person name="Bhutkar A."/>
            <person name="Blanco E."/>
            <person name="Bosak S.A."/>
            <person name="Bradley R.K."/>
            <person name="Brand A.D."/>
            <person name="Brent M.R."/>
            <person name="Brooks A.N."/>
            <person name="Brown R.H."/>
            <person name="Butlin R.K."/>
            <person name="Caggese C."/>
            <person name="Calvi B.R."/>
            <person name="Bernardo de Carvalho A."/>
            <person name="Caspi A."/>
            <person name="Castrezana S."/>
            <person name="Celniker S.E."/>
            <person name="Chang J.L."/>
            <person name="Chapple C."/>
            <person name="Chatterji S."/>
            <person name="Chinwalla A."/>
            <person name="Civetta A."/>
            <person name="Clifton S.W."/>
            <person name="Comeron J.M."/>
            <person name="Costello J.C."/>
            <person name="Coyne J.A."/>
            <person name="Daub J."/>
            <person name="David R.G."/>
            <person name="Delcher A.L."/>
            <person name="Delehaunty K."/>
            <person name="Do C.B."/>
            <person name="Ebling H."/>
            <person name="Edwards K."/>
            <person name="Eickbush T."/>
            <person name="Evans J.D."/>
            <person name="Filipski A."/>
            <person name="Findeiss S."/>
            <person name="Freyhult E."/>
            <person name="Fulton L."/>
            <person name="Fulton R."/>
            <person name="Garcia A.C."/>
            <person name="Gardiner A."/>
            <person name="Garfield D.A."/>
            <person name="Garvin B.E."/>
            <person name="Gibson G."/>
            <person name="Gilbert D."/>
            <person name="Gnerre S."/>
            <person name="Godfrey J."/>
            <person name="Good R."/>
            <person name="Gotea V."/>
            <person name="Gravely B."/>
            <person name="Greenberg A.J."/>
            <person name="Griffiths-Jones S."/>
            <person name="Gross S."/>
            <person name="Guigo R."/>
            <person name="Gustafson E.A."/>
            <person name="Haerty W."/>
            <person name="Hahn M.W."/>
            <person name="Halligan D.L."/>
            <person name="Halpern A.L."/>
            <person name="Halter G.M."/>
            <person name="Han M.V."/>
            <person name="Heger A."/>
            <person name="Hillier L."/>
            <person name="Hinrichs A.S."/>
            <person name="Holmes I."/>
            <person name="Hoskins R.A."/>
            <person name="Hubisz M.J."/>
            <person name="Hultmark D."/>
            <person name="Huntley M.A."/>
            <person name="Jaffe D.B."/>
            <person name="Jagadeeshan S."/>
            <person name="Jeck W.R."/>
            <person name="Johnson J."/>
            <person name="Jones C.D."/>
            <person name="Jordan W.C."/>
            <person name="Karpen G.H."/>
            <person name="Kataoka E."/>
            <person name="Keightley P.D."/>
            <person name="Kheradpour P."/>
            <person name="Kirkness E.F."/>
            <person name="Koerich L.B."/>
            <person name="Kristiansen K."/>
            <person name="Kudrna D."/>
            <person name="Kulathinal R.J."/>
            <person name="Kumar S."/>
            <person name="Kwok R."/>
            <person name="Lander E."/>
            <person name="Langley C.H."/>
            <person name="Lapoint R."/>
            <person name="Lazzaro B.P."/>
            <person name="Lee S.J."/>
            <person name="Levesque L."/>
            <person name="Li R."/>
            <person name="Lin C.F."/>
            <person name="Lin M.F."/>
            <person name="Lindblad-Toh K."/>
            <person name="Llopart A."/>
            <person name="Long M."/>
            <person name="Low L."/>
            <person name="Lozovsky E."/>
            <person name="Lu J."/>
            <person name="Luo M."/>
            <person name="Machado C.A."/>
            <person name="Makalowski W."/>
            <person name="Marzo M."/>
            <person name="Matsuda M."/>
            <person name="Matzkin L."/>
            <person name="McAllister B."/>
            <person name="McBride C.S."/>
            <person name="McKernan B."/>
            <person name="McKernan K."/>
            <person name="Mendez-Lago M."/>
            <person name="Minx P."/>
            <person name="Mollenhauer M.U."/>
            <person name="Montooth K."/>
            <person name="Mount S.M."/>
            <person name="Mu X."/>
            <person name="Myers E."/>
            <person name="Negre B."/>
            <person name="Newfeld S."/>
            <person name="Nielsen R."/>
            <person name="Noor M.A."/>
            <person name="O'Grady P."/>
            <person name="Pachter L."/>
            <person name="Papaceit M."/>
            <person name="Parisi M.J."/>
            <person name="Parisi M."/>
            <person name="Parts L."/>
            <person name="Pedersen J.S."/>
            <person name="Pesole G."/>
            <person name="Phillippy A.M."/>
            <person name="Ponting C.P."/>
            <person name="Pop M."/>
            <person name="Porcelli D."/>
            <person name="Powell J.R."/>
            <person name="Prohaska S."/>
            <person name="Pruitt K."/>
            <person name="Puig M."/>
            <person name="Quesneville H."/>
            <person name="Ram K.R."/>
            <person name="Rand D."/>
            <person name="Rasmussen M.D."/>
            <person name="Reed L.K."/>
            <person name="Reenan R."/>
            <person name="Reily A."/>
            <person name="Remington K.A."/>
            <person name="Rieger T.T."/>
            <person name="Ritchie M.G."/>
            <person name="Robin C."/>
            <person name="Rogers Y.H."/>
            <person name="Rohde C."/>
            <person name="Rozas J."/>
            <person name="Rubenfield M.J."/>
            <person name="Ruiz A."/>
            <person name="Russo S."/>
            <person name="Salzberg S.L."/>
            <person name="Sanchez-Gracia A."/>
            <person name="Saranga D.J."/>
            <person name="Sato H."/>
            <person name="Schaeffer S.W."/>
            <person name="Schatz M.C."/>
            <person name="Schlenke T."/>
            <person name="Schwartz R."/>
            <person name="Segarra C."/>
            <person name="Singh R.S."/>
            <person name="Sirot L."/>
            <person name="Sirota M."/>
            <person name="Sisneros N.B."/>
            <person name="Smith C.D."/>
            <person name="Smith T.F."/>
            <person name="Spieth J."/>
            <person name="Stage D.E."/>
            <person name="Stark A."/>
            <person name="Stephan W."/>
            <person name="Strausberg R.L."/>
            <person name="Strempel S."/>
            <person name="Sturgill D."/>
            <person name="Sutton G."/>
            <person name="Sutton G.G."/>
            <person name="Tao W."/>
            <person name="Teichmann S."/>
            <person name="Tobari Y.N."/>
            <person name="Tomimura Y."/>
            <person name="Tsolas J.M."/>
            <person name="Valente V.L."/>
            <person name="Venter E."/>
            <person name="Venter J.C."/>
            <person name="Vicario S."/>
            <person name="Vieira F.G."/>
            <person name="Vilella A.J."/>
            <person name="Villasante A."/>
            <person name="Walenz B."/>
            <person name="Wang J."/>
            <person name="Wasserman M."/>
            <person name="Watts T."/>
            <person name="Wilson D."/>
            <person name="Wilson R.K."/>
            <person name="Wing R.A."/>
            <person name="Wolfner M.F."/>
            <person name="Wong A."/>
            <person name="Wong G.K."/>
            <person name="Wu C.I."/>
            <person name="Wu G."/>
            <person name="Yamamoto D."/>
            <person name="Yang H.P."/>
            <person name="Yang S.P."/>
            <person name="Yorke J.A."/>
            <person name="Yoshida K."/>
            <person name="Zdobnov E."/>
            <person name="Zhang P."/>
            <person name="Zhang Y."/>
            <person name="Zimin A.V."/>
            <person name="Baldwin J."/>
            <person name="Abdouelleil A."/>
            <person name="Abdulkadir J."/>
            <person name="Abebe A."/>
            <person name="Abera B."/>
            <person name="Abreu J."/>
            <person name="Acer S.C."/>
            <person name="Aftuck L."/>
            <person name="Alexander A."/>
            <person name="An P."/>
            <person name="Anderson E."/>
            <person name="Anderson S."/>
            <person name="Arachi H."/>
            <person name="Azer M."/>
            <person name="Bachantsang P."/>
            <person name="Barry A."/>
            <person name="Bayul T."/>
            <person name="Berlin A."/>
            <person name="Bessette D."/>
            <person name="Bloom T."/>
            <person name="Blye J."/>
            <person name="Boguslavskiy L."/>
            <person name="Bonnet C."/>
            <person name="Boukhgalter B."/>
            <person name="Bourzgui I."/>
            <person name="Brown A."/>
            <person name="Cahill P."/>
            <person name="Channer S."/>
            <person name="Cheshatsang Y."/>
            <person name="Chuda L."/>
            <person name="Citroen M."/>
            <person name="Collymore A."/>
            <person name="Cooke P."/>
            <person name="Costello M."/>
            <person name="D'Aco K."/>
            <person name="Daza R."/>
            <person name="De Haan G."/>
            <person name="DeGray S."/>
            <person name="DeMaso C."/>
            <person name="Dhargay N."/>
            <person name="Dooley K."/>
            <person name="Dooley E."/>
            <person name="Doricent M."/>
            <person name="Dorje P."/>
            <person name="Dorjee K."/>
            <person name="Dupes A."/>
            <person name="Elong R."/>
            <person name="Falk J."/>
            <person name="Farina A."/>
            <person name="Faro S."/>
            <person name="Ferguson D."/>
            <person name="Fisher S."/>
            <person name="Foley C.D."/>
            <person name="Franke A."/>
            <person name="Friedrich D."/>
            <person name="Gadbois L."/>
            <person name="Gearin G."/>
            <person name="Gearin C.R."/>
            <person name="Giannoukos G."/>
            <person name="Goode T."/>
            <person name="Graham J."/>
            <person name="Grandbois E."/>
            <person name="Grewal S."/>
            <person name="Gyaltsen K."/>
            <person name="Hafez N."/>
            <person name="Hagos B."/>
            <person name="Hall J."/>
            <person name="Henson C."/>
            <person name="Hollinger A."/>
            <person name="Honan T."/>
            <person name="Huard M.D."/>
            <person name="Hughes L."/>
            <person name="Hurhula B."/>
            <person name="Husby M.E."/>
            <person name="Kamat A."/>
            <person name="Kanga B."/>
            <person name="Kashin S."/>
            <person name="Khazanovich D."/>
            <person name="Kisner P."/>
            <person name="Lance K."/>
            <person name="Lara M."/>
            <person name="Lee W."/>
            <person name="Lennon N."/>
            <person name="Letendre F."/>
            <person name="LeVine R."/>
            <person name="Lipovsky A."/>
            <person name="Liu X."/>
            <person name="Liu J."/>
            <person name="Liu S."/>
            <person name="Lokyitsang T."/>
            <person name="Lokyitsang Y."/>
            <person name="Lubonja R."/>
            <person name="Lui A."/>
            <person name="MacDonald P."/>
            <person name="Magnisalis V."/>
            <person name="Maru K."/>
            <person name="Matthews C."/>
            <person name="McCusker W."/>
            <person name="McDonough S."/>
            <person name="Mehta T."/>
            <person name="Meldrim J."/>
            <person name="Meneus L."/>
            <person name="Mihai O."/>
            <person name="Mihalev A."/>
            <person name="Mihova T."/>
            <person name="Mittelman R."/>
            <person name="Mlenga V."/>
            <person name="Montmayeur A."/>
            <person name="Mulrain L."/>
            <person name="Navidi A."/>
            <person name="Naylor J."/>
            <person name="Negash T."/>
            <person name="Nguyen T."/>
            <person name="Nguyen N."/>
            <person name="Nicol R."/>
            <person name="Norbu C."/>
            <person name="Norbu N."/>
            <person name="Novod N."/>
            <person name="O'Neill B."/>
            <person name="Osman S."/>
            <person name="Markiewicz E."/>
            <person name="Oyono O.L."/>
            <person name="Patti C."/>
            <person name="Phunkhang P."/>
            <person name="Pierre F."/>
            <person name="Priest M."/>
            <person name="Raghuraman S."/>
            <person name="Rege F."/>
            <person name="Reyes R."/>
            <person name="Rise C."/>
            <person name="Rogov P."/>
            <person name="Ross K."/>
            <person name="Ryan E."/>
            <person name="Settipalli S."/>
            <person name="Shea T."/>
            <person name="Sherpa N."/>
            <person name="Shi L."/>
            <person name="Shih D."/>
            <person name="Sparrow T."/>
            <person name="Spaulding J."/>
            <person name="Stalker J."/>
            <person name="Stange-Thomann N."/>
            <person name="Stavropoulos S."/>
            <person name="Stone C."/>
            <person name="Strader C."/>
            <person name="Tesfaye S."/>
            <person name="Thomson T."/>
            <person name="Thoulutsang Y."/>
            <person name="Thoulutsang D."/>
            <person name="Topham K."/>
            <person name="Topping I."/>
            <person name="Tsamla T."/>
            <person name="Vassiliev H."/>
            <person name="Vo A."/>
            <person name="Wangchuk T."/>
            <person name="Wangdi T."/>
            <person name="Weiand M."/>
            <person name="Wilkinson J."/>
            <person name="Wilson A."/>
            <person name="Yadav S."/>
            <person name="Young G."/>
            <person name="Yu Q."/>
            <person name="Zembek L."/>
            <person name="Zhong D."/>
            <person name="Zimmer A."/>
            <person name="Zwirko Z."/>
            <person name="Jaffe D.B."/>
            <person name="Alvarez P."/>
            <person name="Brockman W."/>
            <person name="Butler J."/>
            <person name="Chin C."/>
            <person name="Gnerre S."/>
            <person name="Grabherr M."/>
            <person name="Kleber M."/>
            <person name="Mauceli E."/>
            <person name="MacCallum I."/>
        </authorList>
    </citation>
    <scope>NUCLEOTIDE SEQUENCE [LARGE SCALE GENOMIC DNA]</scope>
    <source>
        <strain evidence="3">Tai18E2 / Tucson 14021-0261.01</strain>
    </source>
</reference>
<dbReference type="EMBL" id="CM000159">
    <property type="protein sequence ID" value="EDW92663.1"/>
    <property type="molecule type" value="Genomic_DNA"/>
</dbReference>
<proteinExistence type="predicted"/>
<organism evidence="2 3">
    <name type="scientific">Drosophila yakuba</name>
    <name type="common">Fruit fly</name>
    <dbReference type="NCBI Taxonomy" id="7245"/>
    <lineage>
        <taxon>Eukaryota</taxon>
        <taxon>Metazoa</taxon>
        <taxon>Ecdysozoa</taxon>
        <taxon>Arthropoda</taxon>
        <taxon>Hexapoda</taxon>
        <taxon>Insecta</taxon>
        <taxon>Pterygota</taxon>
        <taxon>Neoptera</taxon>
        <taxon>Endopterygota</taxon>
        <taxon>Diptera</taxon>
        <taxon>Brachycera</taxon>
        <taxon>Muscomorpha</taxon>
        <taxon>Ephydroidea</taxon>
        <taxon>Drosophilidae</taxon>
        <taxon>Drosophila</taxon>
        <taxon>Sophophora</taxon>
    </lineage>
</organism>
<evidence type="ECO:0000256" key="1">
    <source>
        <dbReference type="SAM" id="MobiDB-lite"/>
    </source>
</evidence>
<dbReference type="OMA" id="TIKCASA"/>
<dbReference type="Proteomes" id="UP000002282">
    <property type="component" value="Chromosome 3L"/>
</dbReference>
<dbReference type="HOGENOM" id="CLU_086161_0_0_1"/>
<name>B4PC08_DROYA</name>
<accession>B4PC08</accession>
<evidence type="ECO:0000313" key="3">
    <source>
        <dbReference type="Proteomes" id="UP000002282"/>
    </source>
</evidence>
<gene>
    <name evidence="2" type="primary">Dyak\GE21050</name>
    <name evidence="2" type="synonym">dyak_GLEANR_4844</name>
    <name evidence="2" type="synonym">GE21050</name>
    <name evidence="2" type="ORF">Dyak_GE21050</name>
</gene>
<dbReference type="OrthoDB" id="7867639at2759"/>
<dbReference type="KEGG" id="dya:Dyak_GE21050"/>
<feature type="region of interest" description="Disordered" evidence="1">
    <location>
        <begin position="1"/>
        <end position="64"/>
    </location>
</feature>
<evidence type="ECO:0000313" key="2">
    <source>
        <dbReference type="EMBL" id="EDW92663.1"/>
    </source>
</evidence>
<sequence>MADVEEGEDPRDIEDVQSEGQEDAEDLEGEGEDDEQGVEVEDAFEVEEKDPFELLNESDEDDEEQQAMYKEYLEVVSAIDTQNAIIKQLKAKSTRLMFKKCKTYGDKQEYKRLRVCQEQEEIHLKVLVNRAMHLQNFGSPRRYSDVEMEATEDEQRFFFTELQSTFSGSCPIYSTDEYESDSESDDALCCT</sequence>
<keyword evidence="3" id="KW-1185">Reference proteome</keyword>
<dbReference type="AlphaFoldDB" id="B4PC08"/>
<reference evidence="2 3" key="2">
    <citation type="journal article" date="2007" name="PLoS Biol.">
        <title>Principles of genome evolution in the Drosophila melanogaster species group.</title>
        <authorList>
            <person name="Ranz J.M."/>
            <person name="Maurin D."/>
            <person name="Chan Y.S."/>
            <person name="von Grotthuss M."/>
            <person name="Hillier L.W."/>
            <person name="Roote J."/>
            <person name="Ashburner M."/>
            <person name="Bergman C.M."/>
        </authorList>
    </citation>
    <scope>NUCLEOTIDE SEQUENCE [LARGE SCALE GENOMIC DNA]</scope>
    <source>
        <strain evidence="3">Tai18E2 / Tucson 14021-0261.01</strain>
    </source>
</reference>
<dbReference type="PhylomeDB" id="B4PC08"/>